<evidence type="ECO:0000313" key="1">
    <source>
        <dbReference type="EMBL" id="BFG69806.1"/>
    </source>
</evidence>
<gene>
    <name evidence="1" type="ORF">KACHI17_06870</name>
</gene>
<proteinExistence type="predicted"/>
<dbReference type="AlphaFoldDB" id="A0AAT9GGP8"/>
<name>A0AAT9GGP8_9BACT</name>
<protein>
    <recommendedName>
        <fullName evidence="2">Adhesin domain-containing protein</fullName>
    </recommendedName>
</protein>
<dbReference type="EMBL" id="AP029612">
    <property type="protein sequence ID" value="BFG69806.1"/>
    <property type="molecule type" value="Genomic_DNA"/>
</dbReference>
<accession>A0AAT9GGP8</accession>
<evidence type="ECO:0008006" key="2">
    <source>
        <dbReference type="Google" id="ProtNLM"/>
    </source>
</evidence>
<organism evidence="1">
    <name type="scientific">Sediminibacterium sp. KACHI17</name>
    <dbReference type="NCBI Taxonomy" id="1751071"/>
    <lineage>
        <taxon>Bacteria</taxon>
        <taxon>Pseudomonadati</taxon>
        <taxon>Bacteroidota</taxon>
        <taxon>Chitinophagia</taxon>
        <taxon>Chitinophagales</taxon>
        <taxon>Chitinophagaceae</taxon>
        <taxon>Sediminibacterium</taxon>
    </lineage>
</organism>
<reference evidence="1" key="1">
    <citation type="submission" date="2024-02" db="EMBL/GenBank/DDBJ databases">
        <title>Sediminibacterium planktonica sp. nov. and Sediminibacterium longus sp. nov., isolated from surface lake and river water.</title>
        <authorList>
            <person name="Watanabe K."/>
            <person name="Takemine S."/>
            <person name="Ishii Y."/>
            <person name="Ogata Y."/>
            <person name="Shindo C."/>
            <person name="Suda W."/>
        </authorList>
    </citation>
    <scope>NUCLEOTIDE SEQUENCE</scope>
    <source>
        <strain evidence="1">KACHI17</strain>
    </source>
</reference>
<sequence length="302" mass="33229">MIIFTVLINNNSTQAQDNYKWAVTKQKDYSKSYPIGNETISLSNQFGKMEIKTWDKNEIKVDVKIVVSTQEEAFASSLLDAIQVKDEKTTEEIRFKTQIGDEKKGWSSNQSSKMNIDYTVYVPAKAKLNASNSFGPMELGDYSGEANITSSHGTLTAGHLSNLKSLKVNFGKARIAKLGNTEVTFNHTKIDIDEVTGDLKGTINFCNSIDLPINGSVKNIDLKNNHTSLYLLLPKGNGISYDITTNNATATGKGDIVLEEENPSSPGQRISFRSNRHYVGKIGNGAGMNIQIKSNFGSVRLM</sequence>